<keyword evidence="3" id="KW-1185">Reference proteome</keyword>
<dbReference type="EMBL" id="CP036278">
    <property type="protein sequence ID" value="QDU55296.1"/>
    <property type="molecule type" value="Genomic_DNA"/>
</dbReference>
<feature type="signal peptide" evidence="1">
    <location>
        <begin position="1"/>
        <end position="22"/>
    </location>
</feature>
<keyword evidence="1" id="KW-0732">Signal</keyword>
<evidence type="ECO:0008006" key="4">
    <source>
        <dbReference type="Google" id="ProtNLM"/>
    </source>
</evidence>
<gene>
    <name evidence="2" type="ORF">Pan181_14850</name>
</gene>
<protein>
    <recommendedName>
        <fullName evidence="4">Tetratricopeptide repeat protein</fullName>
    </recommendedName>
</protein>
<dbReference type="SUPFAM" id="SSF48452">
    <property type="entry name" value="TPR-like"/>
    <property type="match status" value="1"/>
</dbReference>
<reference evidence="2 3" key="1">
    <citation type="submission" date="2019-02" db="EMBL/GenBank/DDBJ databases">
        <title>Deep-cultivation of Planctomycetes and their phenomic and genomic characterization uncovers novel biology.</title>
        <authorList>
            <person name="Wiegand S."/>
            <person name="Jogler M."/>
            <person name="Boedeker C."/>
            <person name="Pinto D."/>
            <person name="Vollmers J."/>
            <person name="Rivas-Marin E."/>
            <person name="Kohn T."/>
            <person name="Peeters S.H."/>
            <person name="Heuer A."/>
            <person name="Rast P."/>
            <person name="Oberbeckmann S."/>
            <person name="Bunk B."/>
            <person name="Jeske O."/>
            <person name="Meyerdierks A."/>
            <person name="Storesund J.E."/>
            <person name="Kallscheuer N."/>
            <person name="Luecker S."/>
            <person name="Lage O.M."/>
            <person name="Pohl T."/>
            <person name="Merkel B.J."/>
            <person name="Hornburger P."/>
            <person name="Mueller R.-W."/>
            <person name="Bruemmer F."/>
            <person name="Labrenz M."/>
            <person name="Spormann A.M."/>
            <person name="Op den Camp H."/>
            <person name="Overmann J."/>
            <person name="Amann R."/>
            <person name="Jetten M.S.M."/>
            <person name="Mascher T."/>
            <person name="Medema M.H."/>
            <person name="Devos D.P."/>
            <person name="Kaster A.-K."/>
            <person name="Ovreas L."/>
            <person name="Rohde M."/>
            <person name="Galperin M.Y."/>
            <person name="Jogler C."/>
        </authorList>
    </citation>
    <scope>NUCLEOTIDE SEQUENCE [LARGE SCALE GENOMIC DNA]</scope>
    <source>
        <strain evidence="2 3">Pan181</strain>
    </source>
</reference>
<evidence type="ECO:0000256" key="1">
    <source>
        <dbReference type="SAM" id="SignalP"/>
    </source>
</evidence>
<proteinExistence type="predicted"/>
<accession>A0A518AKS6</accession>
<dbReference type="InterPro" id="IPR011990">
    <property type="entry name" value="TPR-like_helical_dom_sf"/>
</dbReference>
<name>A0A518AKS6_9BACT</name>
<dbReference type="Proteomes" id="UP000315750">
    <property type="component" value="Chromosome"/>
</dbReference>
<dbReference type="OrthoDB" id="224351at2"/>
<evidence type="ECO:0000313" key="3">
    <source>
        <dbReference type="Proteomes" id="UP000315750"/>
    </source>
</evidence>
<organism evidence="2 3">
    <name type="scientific">Aeoliella mucimassa</name>
    <dbReference type="NCBI Taxonomy" id="2527972"/>
    <lineage>
        <taxon>Bacteria</taxon>
        <taxon>Pseudomonadati</taxon>
        <taxon>Planctomycetota</taxon>
        <taxon>Planctomycetia</taxon>
        <taxon>Pirellulales</taxon>
        <taxon>Lacipirellulaceae</taxon>
        <taxon>Aeoliella</taxon>
    </lineage>
</organism>
<dbReference type="AlphaFoldDB" id="A0A518AKS6"/>
<evidence type="ECO:0000313" key="2">
    <source>
        <dbReference type="EMBL" id="QDU55296.1"/>
    </source>
</evidence>
<feature type="chain" id="PRO_5021836486" description="Tetratricopeptide repeat protein" evidence="1">
    <location>
        <begin position="23"/>
        <end position="1017"/>
    </location>
</feature>
<dbReference type="Gene3D" id="1.25.40.10">
    <property type="entry name" value="Tetratricopeptide repeat domain"/>
    <property type="match status" value="1"/>
</dbReference>
<dbReference type="KEGG" id="amuc:Pan181_14850"/>
<sequence precursor="true">MPHRYFYLLMVGLLCLPGVSTAADDAAEFLEAMRKHGMHDLALDYLDYARTDRLVSEEFKKKIPYERGTTLLAKWQETVATAEKDRIAAQARSELTEYANANPSTPEAADALQRMAGLLTVTAMNSLAVLEMKPVVPDDAPEIKKTARGQLAEARTLFEQVEKSIQTQLDSYPDKLDRTEQAEQFNERRQFRRLLAQVRMQRSENLLQQASTYGQGDAAAKALYEKARDEFQKLFDIYDGFPPESHEAKLGLGKALKALGDTKRADTCFEDIIVICHDVGAYRYLTTEALVEQGEMMLAEGKLDALLEKQGVWLATARGMESRQPAWLDLKFLVAETMRQKIDSEGVKDGDKRKMITEARDLYTDLAQLPSKHQMVARQILAESFPVDPNEAERVRVKTFDEALQAAKDSINLMTVAKQTLPVAKANNPEGVEVLQQQADKGFQDAMYYLSIAQTLVDDDTPLAELNESRWLTCYLMWEDKQFYRTAVLAGFIARRYPEDPKAKMAAKLAMISYQQLFQQALEQKAPGAGEAEVARLKDMASFITRRWSGSALANEAFSLLMVFSIRDQKFEEALELLKELPEEQRPIYQAKIANAMWEMQLRASIEGDQSIDRQALKSRAVELLDDSFAKLAQDPTAADTLAASTLYLSQARLDEGNYQQAIDMLENPNSGAIALSKTNNPIASRQAYAMEAYKGALRAYVSVIPPQTEKAVETMTALEEAAGGGGEKLTRVYLGLGVQLQQQIDELNGEGKTDEAKRVGEAFVAFLDKLTERGSTDPVVRQWISQTYYRLAEGLAGDPTAEEQRQTYYARAADAYKLLLSEETIGNFETNQLLALRLQYANALRHAGKFKDAMQVFEIILTEKEMMIEAQTDAAYTLQEWGASGVTAKLKEAVTGTGPLNDKGKPTIWGWNYLGKVAASVASKNASNKQVAARFKNLFYECWLNIARVRYLRSESEQGNAKKKSLSEAKKVASTMVRDYPALLDTPLKAEYDELLKSIQRGEGAPTLGLKELLDE</sequence>
<dbReference type="RefSeq" id="WP_145246166.1">
    <property type="nucleotide sequence ID" value="NZ_CP036278.1"/>
</dbReference>